<keyword evidence="3" id="KW-1185">Reference proteome</keyword>
<proteinExistence type="predicted"/>
<evidence type="ECO:0000256" key="1">
    <source>
        <dbReference type="SAM" id="SignalP"/>
    </source>
</evidence>
<dbReference type="PROSITE" id="PS51257">
    <property type="entry name" value="PROKAR_LIPOPROTEIN"/>
    <property type="match status" value="1"/>
</dbReference>
<evidence type="ECO:0000313" key="3">
    <source>
        <dbReference type="Proteomes" id="UP000238924"/>
    </source>
</evidence>
<feature type="chain" id="PRO_5045383138" description="Lipoprotein" evidence="1">
    <location>
        <begin position="23"/>
        <end position="164"/>
    </location>
</feature>
<protein>
    <recommendedName>
        <fullName evidence="4">Lipoprotein</fullName>
    </recommendedName>
</protein>
<sequence length="164" mass="18749">MIRIFISLITCAFLFAISCSNNENKKTQNNNTSESVLDYMQMDSPNSFIPLGIKISAPENSLNAKYFIINKDIAEIDFDYMDNSYIYRASKNSNSLLSFYGDYTNSGKNFIEDDINVEYNISSSGEKFTLWRVNDIYYILSSKAGDDTDLTNLSSIYIKFINNK</sequence>
<comment type="caution">
    <text evidence="2">The sequence shown here is derived from an EMBL/GenBank/DDBJ whole genome shotgun (WGS) entry which is preliminary data.</text>
</comment>
<accession>A0ABX5B1P1</accession>
<dbReference type="Proteomes" id="UP000238924">
    <property type="component" value="Unassembled WGS sequence"/>
</dbReference>
<evidence type="ECO:0008006" key="4">
    <source>
        <dbReference type="Google" id="ProtNLM"/>
    </source>
</evidence>
<feature type="signal peptide" evidence="1">
    <location>
        <begin position="1"/>
        <end position="22"/>
    </location>
</feature>
<organism evidence="2 3">
    <name type="scientific">Brachyspira murdochii</name>
    <dbReference type="NCBI Taxonomy" id="84378"/>
    <lineage>
        <taxon>Bacteria</taxon>
        <taxon>Pseudomonadati</taxon>
        <taxon>Spirochaetota</taxon>
        <taxon>Spirochaetia</taxon>
        <taxon>Brachyspirales</taxon>
        <taxon>Brachyspiraceae</taxon>
        <taxon>Brachyspira</taxon>
    </lineage>
</organism>
<reference evidence="2 3" key="1">
    <citation type="submission" date="2014-04" db="EMBL/GenBank/DDBJ databases">
        <title>Whole genome sequence of 'Brachyspira hampsonii' D13-03603F2.</title>
        <authorList>
            <person name="Patterson A.H."/>
            <person name="Chaban B."/>
            <person name="Fernando C."/>
            <person name="Harding J.C."/>
            <person name="Hill J.E."/>
        </authorList>
    </citation>
    <scope>NUCLEOTIDE SEQUENCE [LARGE SCALE GENOMIC DNA]</scope>
    <source>
        <strain evidence="2 3">D13-03603F2</strain>
    </source>
</reference>
<evidence type="ECO:0000313" key="2">
    <source>
        <dbReference type="EMBL" id="PPS21146.1"/>
    </source>
</evidence>
<dbReference type="EMBL" id="JJMJ01000229">
    <property type="protein sequence ID" value="PPS21146.1"/>
    <property type="molecule type" value="Genomic_DNA"/>
</dbReference>
<gene>
    <name evidence="2" type="ORF">DJ52_12760</name>
</gene>
<dbReference type="RefSeq" id="WP_104619050.1">
    <property type="nucleotide sequence ID" value="NZ_JJMJ01000229.1"/>
</dbReference>
<keyword evidence="1" id="KW-0732">Signal</keyword>
<name>A0ABX5B1P1_9SPIR</name>